<accession>A0A9N8PZ13</accession>
<keyword evidence="4 9" id="KW-0732">Signal</keyword>
<evidence type="ECO:0000256" key="7">
    <source>
        <dbReference type="ARBA" id="ARBA00023180"/>
    </source>
</evidence>
<evidence type="ECO:0000256" key="3">
    <source>
        <dbReference type="ARBA" id="ARBA00022692"/>
    </source>
</evidence>
<dbReference type="InterPro" id="IPR031424">
    <property type="entry name" value="QVR-like"/>
</dbReference>
<evidence type="ECO:0000256" key="8">
    <source>
        <dbReference type="ARBA" id="ARBA00023288"/>
    </source>
</evidence>
<evidence type="ECO:0000313" key="10">
    <source>
        <dbReference type="EMBL" id="CAD0202657.1"/>
    </source>
</evidence>
<dbReference type="CDD" id="cd23593">
    <property type="entry name" value="TFP_LU_ECD_Twit"/>
    <property type="match status" value="1"/>
</dbReference>
<dbReference type="PANTHER" id="PTHR33562">
    <property type="entry name" value="ATILLA, ISOFORM B-RELATED-RELATED"/>
    <property type="match status" value="1"/>
</dbReference>
<keyword evidence="8" id="KW-0449">Lipoprotein</keyword>
<keyword evidence="2" id="KW-0336">GPI-anchor</keyword>
<evidence type="ECO:0000256" key="9">
    <source>
        <dbReference type="SAM" id="SignalP"/>
    </source>
</evidence>
<sequence length="276" mass="30542">MANLSLFVPVLLLAIFIKEGESVRCWTCSSDLNPLCNDPFLAGRTDNNYLFRLENCDANTGATYPYLTSSKSACKKQRKYINGQQIVSRGCTWKRQDDYSTSCPSSSNGPNEVTSFCETCEYDGCNGAATIGKTIALLVAPLAILLFKCYQCASSQDNKGEDNCGAYKKFDKESHIAVECFSDESHMPGSFCMKLTQQGPKGFIWDGRWRQVIRRCASVAETGVTGVCNWGVYENGVYWEECYCSADECNSSSFVTSSVTLILSTIATVLWLHKLL</sequence>
<protein>
    <recommendedName>
        <fullName evidence="12">Protein quiver</fullName>
    </recommendedName>
</protein>
<dbReference type="GO" id="GO:0098552">
    <property type="term" value="C:side of membrane"/>
    <property type="evidence" value="ECO:0007669"/>
    <property type="project" value="UniProtKB-KW"/>
</dbReference>
<dbReference type="InterPro" id="IPR050975">
    <property type="entry name" value="Sleep_regulator"/>
</dbReference>
<keyword evidence="11" id="KW-1185">Reference proteome</keyword>
<feature type="signal peptide" evidence="9">
    <location>
        <begin position="1"/>
        <end position="22"/>
    </location>
</feature>
<keyword evidence="7" id="KW-0325">Glycoprotein</keyword>
<keyword evidence="6" id="KW-0472">Membrane</keyword>
<organism evidence="10 11">
    <name type="scientific">Chrysodeixis includens</name>
    <name type="common">Soybean looper</name>
    <name type="synonym">Pseudoplusia includens</name>
    <dbReference type="NCBI Taxonomy" id="689277"/>
    <lineage>
        <taxon>Eukaryota</taxon>
        <taxon>Metazoa</taxon>
        <taxon>Ecdysozoa</taxon>
        <taxon>Arthropoda</taxon>
        <taxon>Hexapoda</taxon>
        <taxon>Insecta</taxon>
        <taxon>Pterygota</taxon>
        <taxon>Neoptera</taxon>
        <taxon>Endopterygota</taxon>
        <taxon>Lepidoptera</taxon>
        <taxon>Glossata</taxon>
        <taxon>Ditrysia</taxon>
        <taxon>Noctuoidea</taxon>
        <taxon>Noctuidae</taxon>
        <taxon>Plusiinae</taxon>
        <taxon>Chrysodeixis</taxon>
    </lineage>
</organism>
<dbReference type="AlphaFoldDB" id="A0A9N8PZ13"/>
<evidence type="ECO:0008006" key="12">
    <source>
        <dbReference type="Google" id="ProtNLM"/>
    </source>
</evidence>
<keyword evidence="3" id="KW-0812">Transmembrane</keyword>
<evidence type="ECO:0000256" key="2">
    <source>
        <dbReference type="ARBA" id="ARBA00022622"/>
    </source>
</evidence>
<dbReference type="GO" id="GO:0030431">
    <property type="term" value="P:sleep"/>
    <property type="evidence" value="ECO:0007669"/>
    <property type="project" value="InterPro"/>
</dbReference>
<proteinExistence type="predicted"/>
<dbReference type="Pfam" id="PF17064">
    <property type="entry name" value="QVR"/>
    <property type="match status" value="2"/>
</dbReference>
<dbReference type="PANTHER" id="PTHR33562:SF2">
    <property type="entry name" value="PROTEIN QUIVER"/>
    <property type="match status" value="1"/>
</dbReference>
<evidence type="ECO:0000256" key="4">
    <source>
        <dbReference type="ARBA" id="ARBA00022729"/>
    </source>
</evidence>
<feature type="chain" id="PRO_5040139012" description="Protein quiver" evidence="9">
    <location>
        <begin position="23"/>
        <end position="276"/>
    </location>
</feature>
<gene>
    <name evidence="10" type="ORF">CINC_LOCUS4318</name>
</gene>
<dbReference type="EMBL" id="LR824020">
    <property type="protein sequence ID" value="CAD0202657.1"/>
    <property type="molecule type" value="Genomic_DNA"/>
</dbReference>
<evidence type="ECO:0000313" key="11">
    <source>
        <dbReference type="Proteomes" id="UP001154114"/>
    </source>
</evidence>
<keyword evidence="5" id="KW-1133">Transmembrane helix</keyword>
<name>A0A9N8PZ13_CHRIL</name>
<dbReference type="GO" id="GO:0032222">
    <property type="term" value="P:regulation of synaptic transmission, cholinergic"/>
    <property type="evidence" value="ECO:0007669"/>
    <property type="project" value="InterPro"/>
</dbReference>
<reference evidence="10" key="1">
    <citation type="submission" date="2021-12" db="EMBL/GenBank/DDBJ databases">
        <authorList>
            <person name="King R."/>
        </authorList>
    </citation>
    <scope>NUCLEOTIDE SEQUENCE</scope>
</reference>
<dbReference type="OrthoDB" id="75169at2759"/>
<evidence type="ECO:0000256" key="1">
    <source>
        <dbReference type="ARBA" id="ARBA00004589"/>
    </source>
</evidence>
<evidence type="ECO:0000256" key="6">
    <source>
        <dbReference type="ARBA" id="ARBA00023136"/>
    </source>
</evidence>
<comment type="subcellular location">
    <subcellularLocation>
        <location evidence="1">Membrane</location>
        <topology evidence="1">Lipid-anchor</topology>
        <topology evidence="1">GPI-anchor</topology>
    </subcellularLocation>
</comment>
<dbReference type="Proteomes" id="UP001154114">
    <property type="component" value="Chromosome 17"/>
</dbReference>
<evidence type="ECO:0000256" key="5">
    <source>
        <dbReference type="ARBA" id="ARBA00022989"/>
    </source>
</evidence>